<reference evidence="1 2" key="1">
    <citation type="submission" date="2017-03" db="EMBL/GenBank/DDBJ databases">
        <title>Genome sequence of Lactobacillus bobalius KACC 16343.</title>
        <authorList>
            <person name="Chun J."/>
        </authorList>
    </citation>
    <scope>NUCLEOTIDE SEQUENCE [LARGE SCALE GENOMIC DNA]</scope>
    <source>
        <strain evidence="1 2">KACC 16343</strain>
    </source>
</reference>
<dbReference type="EMBL" id="MYFM01000006">
    <property type="protein sequence ID" value="OVE97100.1"/>
    <property type="molecule type" value="Genomic_DNA"/>
</dbReference>
<dbReference type="InterPro" id="IPR047727">
    <property type="entry name" value="Sce7725-like"/>
</dbReference>
<protein>
    <recommendedName>
        <fullName evidence="3">Sce7725 family protein</fullName>
    </recommendedName>
</protein>
<evidence type="ECO:0000313" key="1">
    <source>
        <dbReference type="EMBL" id="OVE97100.1"/>
    </source>
</evidence>
<gene>
    <name evidence="1" type="ORF">LKACC16343_02110</name>
</gene>
<evidence type="ECO:0000313" key="2">
    <source>
        <dbReference type="Proteomes" id="UP000196232"/>
    </source>
</evidence>
<name>A0A202F9H7_9LACO</name>
<dbReference type="AlphaFoldDB" id="A0A202F9H7"/>
<dbReference type="Proteomes" id="UP000196232">
    <property type="component" value="Unassembled WGS sequence"/>
</dbReference>
<proteinExistence type="predicted"/>
<accession>A0A202F9H7</accession>
<sequence length="303" mass="34782">MYFPILRGKQNELLALRELLNDDVLSKKILPIIEPVSPSSTFRILLESFYNNNRKIAVIQNSSVADYEGFKDADISEIKSKDNFIPALVLEGSDNESLSDYSNVNKMAIVGEKSDFNDSSLIDDNTYLVIEPNNRSAVRKLRNSTDLLVEMHDQFNKQDRNVDYLSKTDELFSTEHLYYKEDGYYGFSDYSIIGSDYSSAGFAAKAVAIHLVYFDENDELRVHHFVSDSNDNIQNPALKAHEALEKLIKFVSNPSFDKTKNDSEALREFEELYKIDKYSGLGYIKKLSIKHHFEIMGRYLDKD</sequence>
<dbReference type="NCBIfam" id="NF033831">
    <property type="entry name" value="sce7725_fam"/>
    <property type="match status" value="1"/>
</dbReference>
<organism evidence="1 2">
    <name type="scientific">Companilactobacillus bobalius</name>
    <dbReference type="NCBI Taxonomy" id="2801451"/>
    <lineage>
        <taxon>Bacteria</taxon>
        <taxon>Bacillati</taxon>
        <taxon>Bacillota</taxon>
        <taxon>Bacilli</taxon>
        <taxon>Lactobacillales</taxon>
        <taxon>Lactobacillaceae</taxon>
        <taxon>Companilactobacillus</taxon>
    </lineage>
</organism>
<evidence type="ECO:0008006" key="3">
    <source>
        <dbReference type="Google" id="ProtNLM"/>
    </source>
</evidence>
<comment type="caution">
    <text evidence="1">The sequence shown here is derived from an EMBL/GenBank/DDBJ whole genome shotgun (WGS) entry which is preliminary data.</text>
</comment>
<dbReference type="RefSeq" id="WP_056953469.1">
    <property type="nucleotide sequence ID" value="NZ_LNUA01000011.1"/>
</dbReference>